<dbReference type="SUPFAM" id="SSF160246">
    <property type="entry name" value="EspE N-terminal domain-like"/>
    <property type="match status" value="1"/>
</dbReference>
<dbReference type="EMBL" id="UOGF01000101">
    <property type="protein sequence ID" value="VAX33026.1"/>
    <property type="molecule type" value="Genomic_DNA"/>
</dbReference>
<evidence type="ECO:0000259" key="1">
    <source>
        <dbReference type="Pfam" id="PF14332"/>
    </source>
</evidence>
<evidence type="ECO:0000313" key="2">
    <source>
        <dbReference type="EMBL" id="VAX33026.1"/>
    </source>
</evidence>
<dbReference type="PANTHER" id="PTHR36304">
    <property type="entry name" value="DOMAIN GTPASE-ACTIVATING PROTEIN, PUTATIVE-RELATED-RELATED"/>
    <property type="match status" value="1"/>
</dbReference>
<organism evidence="2">
    <name type="scientific">hydrothermal vent metagenome</name>
    <dbReference type="NCBI Taxonomy" id="652676"/>
    <lineage>
        <taxon>unclassified sequences</taxon>
        <taxon>metagenomes</taxon>
        <taxon>ecological metagenomes</taxon>
    </lineage>
</organism>
<name>A0A3B1CR27_9ZZZZ</name>
<proteinExistence type="predicted"/>
<protein>
    <recommendedName>
        <fullName evidence="1">PatA-like N-terminal domain-containing protein</fullName>
    </recommendedName>
</protein>
<feature type="domain" description="PatA-like N-terminal" evidence="1">
    <location>
        <begin position="4"/>
        <end position="167"/>
    </location>
</feature>
<dbReference type="PANTHER" id="PTHR36304:SF4">
    <property type="entry name" value="DUF4388 DOMAIN-CONTAINING PROTEIN"/>
    <property type="match status" value="1"/>
</dbReference>
<accession>A0A3B1CR27</accession>
<gene>
    <name evidence="2" type="ORF">MNBD_NITROSPIRAE01-134</name>
</gene>
<dbReference type="Pfam" id="PF14332">
    <property type="entry name" value="DUF4388"/>
    <property type="match status" value="1"/>
</dbReference>
<dbReference type="InterPro" id="IPR037257">
    <property type="entry name" value="T2SS_E_N_sf"/>
</dbReference>
<sequence>MALEGTLKDFSPFDIMELIDFKQKTGLLFVTAPEGETITLGFEKKGLVLAQSSTKKNDLQLGNILVRAGKITEANRDKALEMQKGTLDRLGFIFAREKYCTEKDICESLRIQIKRVFFTLLRWSEGIYIFEPRESIDYFHEFIKPVFVQPLSVKGLMMEGALMIDEWPMVEKVVKSLDMVFRRLPVKQEIKTLTEEEAFDFEGSATKNDTAIHLTPDEKILYDLIDGRQSVSSILEKTLFSEFTCCKIIFDLVKKDLLEENKESPLEVNPPSKKDAASGDVLSDEIVRKNWEAARVLVQRALPEALILEITLSEKKATLLQGETDLEQWPDLIMAIYQEAKPLGNRSDVGVFEYVADEVGIALFWDHRTDYMLVVVSALNGSIGASRFRAHVATVTRCVIV</sequence>
<reference evidence="2" key="1">
    <citation type="submission" date="2018-06" db="EMBL/GenBank/DDBJ databases">
        <authorList>
            <person name="Zhirakovskaya E."/>
        </authorList>
    </citation>
    <scope>NUCLEOTIDE SEQUENCE</scope>
</reference>
<dbReference type="AlphaFoldDB" id="A0A3B1CR27"/>
<dbReference type="InterPro" id="IPR025497">
    <property type="entry name" value="PatA-like_N"/>
</dbReference>